<reference evidence="2 3" key="1">
    <citation type="submission" date="2018-08" db="EMBL/GenBank/DDBJ databases">
        <title>Comamonas testosteroni strain SWCO2.</title>
        <authorList>
            <person name="Jiang N."/>
            <person name="Zhang X.Z."/>
        </authorList>
    </citation>
    <scope>NUCLEOTIDE SEQUENCE [LARGE SCALE GENOMIC DNA]</scope>
    <source>
        <strain evidence="2 3">SWCO2</strain>
    </source>
</reference>
<evidence type="ECO:0000313" key="2">
    <source>
        <dbReference type="EMBL" id="RGE46311.1"/>
    </source>
</evidence>
<keyword evidence="3" id="KW-1185">Reference proteome</keyword>
<dbReference type="Proteomes" id="UP000261948">
    <property type="component" value="Unassembled WGS sequence"/>
</dbReference>
<keyword evidence="1" id="KW-0732">Signal</keyword>
<dbReference type="Pfam" id="PF13557">
    <property type="entry name" value="Phenol_MetA_deg"/>
    <property type="match status" value="1"/>
</dbReference>
<protein>
    <submittedName>
        <fullName evidence="2">Transporter</fullName>
    </submittedName>
</protein>
<feature type="chain" id="PRO_5016761597" evidence="1">
    <location>
        <begin position="40"/>
        <end position="302"/>
    </location>
</feature>
<organism evidence="2 3">
    <name type="scientific">Comamonas testosteroni</name>
    <name type="common">Pseudomonas testosteroni</name>
    <dbReference type="NCBI Taxonomy" id="285"/>
    <lineage>
        <taxon>Bacteria</taxon>
        <taxon>Pseudomonadati</taxon>
        <taxon>Pseudomonadota</taxon>
        <taxon>Betaproteobacteria</taxon>
        <taxon>Burkholderiales</taxon>
        <taxon>Comamonadaceae</taxon>
        <taxon>Comamonas</taxon>
    </lineage>
</organism>
<evidence type="ECO:0000313" key="3">
    <source>
        <dbReference type="Proteomes" id="UP000261948"/>
    </source>
</evidence>
<proteinExistence type="predicted"/>
<accession>A0A373FQ63</accession>
<dbReference type="OrthoDB" id="8639774at2"/>
<comment type="caution">
    <text evidence="2">The sequence shown here is derived from an EMBL/GenBank/DDBJ whole genome shotgun (WGS) entry which is preliminary data.</text>
</comment>
<gene>
    <name evidence="2" type="ORF">DZC30_03550</name>
</gene>
<feature type="signal peptide" evidence="1">
    <location>
        <begin position="1"/>
        <end position="39"/>
    </location>
</feature>
<dbReference type="AlphaFoldDB" id="A0A373FQ63"/>
<dbReference type="EMBL" id="QURR01000003">
    <property type="protein sequence ID" value="RGE46311.1"/>
    <property type="molecule type" value="Genomic_DNA"/>
</dbReference>
<sequence>MLPLSMLTSLPRHSAAAASRLALGWLGAASMLLPWSAHAMDDATTPPPGLYYLNYLLDYRSTDIRMPLSNQTLPGSNEVSSRSYVNRLLWVSDRKLLGADYGMEIIAPVVRNSLKVGALGVRMHDSGGSDIYVSPLILGWHSPRWDAGVGAGIWLDTARANSSIAPGRGYNSSIVSAGATYYWDESRSWSSSLLLHYQHNSKADSGFRRGDQISAEWGIGKRWGLLKVGAVGYSHWQTRKDSGPGVFGDKSQTHAAGLRASYIFWPSKVMLRASVYQEFGVRASSQPAMQGKLLEIMLAKAF</sequence>
<name>A0A373FQ63_COMTE</name>
<evidence type="ECO:0000256" key="1">
    <source>
        <dbReference type="SAM" id="SignalP"/>
    </source>
</evidence>
<dbReference type="InterPro" id="IPR025737">
    <property type="entry name" value="FApF"/>
</dbReference>